<dbReference type="STRING" id="1249627.D779_3711"/>
<dbReference type="Pfam" id="PF00883">
    <property type="entry name" value="Peptidase_M17"/>
    <property type="match status" value="1"/>
</dbReference>
<feature type="binding site" evidence="9">
    <location>
        <position position="268"/>
    </location>
    <ligand>
        <name>Mn(2+)</name>
        <dbReference type="ChEBI" id="CHEBI:29035"/>
        <label>2</label>
    </ligand>
</feature>
<dbReference type="AlphaFoldDB" id="W9V2A8"/>
<keyword evidence="12" id="KW-1185">Reference proteome</keyword>
<dbReference type="Proteomes" id="UP000019460">
    <property type="component" value="Unassembled WGS sequence"/>
</dbReference>
<keyword evidence="4 9" id="KW-0031">Aminopeptidase</keyword>
<feature type="binding site" evidence="9">
    <location>
        <position position="352"/>
    </location>
    <ligand>
        <name>Mn(2+)</name>
        <dbReference type="ChEBI" id="CHEBI:29035"/>
        <label>2</label>
    </ligand>
</feature>
<dbReference type="GO" id="GO:0005737">
    <property type="term" value="C:cytoplasm"/>
    <property type="evidence" value="ECO:0007669"/>
    <property type="project" value="UniProtKB-SubCell"/>
</dbReference>
<gene>
    <name evidence="9" type="primary">pepA</name>
    <name evidence="11" type="ORF">D779_3711</name>
</gene>
<organism evidence="11 12">
    <name type="scientific">Imhoffiella purpurea</name>
    <dbReference type="NCBI Taxonomy" id="1249627"/>
    <lineage>
        <taxon>Bacteria</taxon>
        <taxon>Pseudomonadati</taxon>
        <taxon>Pseudomonadota</taxon>
        <taxon>Gammaproteobacteria</taxon>
        <taxon>Chromatiales</taxon>
        <taxon>Chromatiaceae</taxon>
        <taxon>Imhoffiella</taxon>
    </lineage>
</organism>
<evidence type="ECO:0000256" key="5">
    <source>
        <dbReference type="ARBA" id="ARBA00022670"/>
    </source>
</evidence>
<sequence>MEFKIKTGEIAKLKTPCLVIGIFEKRKLTGPAEDLDAASGDRLTALLKKGDMDGEVGQTLMTYDLPGVTAERVVLLGLGKKKEFDRAGFRKALAAVVPLLQQYHSGDAVLALPDPLPAQTDLYSSVRDVALVAEDRSYRYTRTKDDKRAPKTPLKRLTIWVPDKGSVAAAESAARHGSAMASGIALAKELGNLPGNLCTPSYLADTARNLEKRFNRLEVEVLEEERMAELGMGALLSVSRGSRQPAKLICMHYKGGKPGDKPVVLVGKGLTFDAGGISLKPAAEMDEMKYDMCGGASVFGAIQTACELELPLNLIGLVPSSENLPDGDANKPGDIVTSMSGQTIEILNTDAEGRLILCDALTYCERFDPEIVIDMATLTGACVVALGKHPAGLFTQDDKLAAEILAAGEAAGDRAWRMPLWDEYQSQLDSNFADMANIGGRDGGAITAACFLARFTKKYRWAHLDIAGIAWVSGKEKGGTGRPVALLGQLLLERAGAL</sequence>
<feature type="binding site" evidence="9">
    <location>
        <position position="352"/>
    </location>
    <ligand>
        <name>Mn(2+)</name>
        <dbReference type="ChEBI" id="CHEBI:29035"/>
        <label>1</label>
    </ligand>
</feature>
<keyword evidence="7 9" id="KW-0378">Hydrolase</keyword>
<proteinExistence type="inferred from homology"/>
<evidence type="ECO:0000259" key="10">
    <source>
        <dbReference type="PROSITE" id="PS00631"/>
    </source>
</evidence>
<protein>
    <recommendedName>
        <fullName evidence="9">Probable cytosol aminopeptidase</fullName>
        <ecNumber evidence="9">3.4.11.1</ecNumber>
    </recommendedName>
    <alternativeName>
        <fullName evidence="9">Leucine aminopeptidase</fullName>
        <shortName evidence="9">LAP</shortName>
        <ecNumber evidence="9">3.4.11.10</ecNumber>
    </alternativeName>
    <alternativeName>
        <fullName evidence="9">Leucyl aminopeptidase</fullName>
    </alternativeName>
</protein>
<comment type="catalytic activity">
    <reaction evidence="1 9">
        <text>Release of an N-terminal amino acid, Xaa-|-Yaa-, in which Xaa is preferably Leu, but may be other amino acids including Pro although not Arg or Lys, and Yaa may be Pro. Amino acid amides and methyl esters are also readily hydrolyzed, but rates on arylamides are exceedingly low.</text>
        <dbReference type="EC" id="3.4.11.1"/>
    </reaction>
</comment>
<dbReference type="eggNOG" id="COG0260">
    <property type="taxonomic scope" value="Bacteria"/>
</dbReference>
<dbReference type="InterPro" id="IPR023042">
    <property type="entry name" value="Peptidase_M17_leu_NH2_pept"/>
</dbReference>
<name>W9V2A8_9GAMM</name>
<dbReference type="EMBL" id="AONC01000069">
    <property type="protein sequence ID" value="EXJ13449.1"/>
    <property type="molecule type" value="Genomic_DNA"/>
</dbReference>
<evidence type="ECO:0000256" key="3">
    <source>
        <dbReference type="ARBA" id="ARBA00009528"/>
    </source>
</evidence>
<dbReference type="Gene3D" id="3.40.630.10">
    <property type="entry name" value="Zn peptidases"/>
    <property type="match status" value="1"/>
</dbReference>
<dbReference type="NCBIfam" id="NF002077">
    <property type="entry name" value="PRK00913.2-4"/>
    <property type="match status" value="1"/>
</dbReference>
<evidence type="ECO:0000256" key="9">
    <source>
        <dbReference type="HAMAP-Rule" id="MF_00181"/>
    </source>
</evidence>
<comment type="catalytic activity">
    <reaction evidence="2 9">
        <text>Release of an N-terminal amino acid, preferentially leucine, but not glutamic or aspartic acids.</text>
        <dbReference type="EC" id="3.4.11.10"/>
    </reaction>
</comment>
<dbReference type="PANTHER" id="PTHR11963:SF23">
    <property type="entry name" value="CYTOSOL AMINOPEPTIDASE"/>
    <property type="match status" value="1"/>
</dbReference>
<dbReference type="InterPro" id="IPR011356">
    <property type="entry name" value="Leucine_aapep/pepB"/>
</dbReference>
<feature type="binding site" evidence="9">
    <location>
        <position position="291"/>
    </location>
    <ligand>
        <name>Mn(2+)</name>
        <dbReference type="ChEBI" id="CHEBI:29035"/>
        <label>2</label>
    </ligand>
</feature>
<dbReference type="FunFam" id="3.40.630.10:FF:000004">
    <property type="entry name" value="Probable cytosol aminopeptidase"/>
    <property type="match status" value="1"/>
</dbReference>
<comment type="subcellular location">
    <subcellularLocation>
        <location evidence="9">Cytoplasm</location>
    </subcellularLocation>
</comment>
<dbReference type="PATRIC" id="fig|1249627.3.peg.3789"/>
<evidence type="ECO:0000256" key="6">
    <source>
        <dbReference type="ARBA" id="ARBA00022723"/>
    </source>
</evidence>
<keyword evidence="6 9" id="KW-0479">Metal-binding</keyword>
<dbReference type="InterPro" id="IPR008283">
    <property type="entry name" value="Peptidase_M17_N"/>
</dbReference>
<comment type="caution">
    <text evidence="11">The sequence shown here is derived from an EMBL/GenBank/DDBJ whole genome shotgun (WGS) entry which is preliminary data.</text>
</comment>
<keyword evidence="8 9" id="KW-0464">Manganese</keyword>
<dbReference type="SUPFAM" id="SSF52949">
    <property type="entry name" value="Macro domain-like"/>
    <property type="match status" value="1"/>
</dbReference>
<dbReference type="EC" id="3.4.11.1" evidence="9"/>
<dbReference type="MEROPS" id="M17.003"/>
<evidence type="ECO:0000256" key="2">
    <source>
        <dbReference type="ARBA" id="ARBA00000967"/>
    </source>
</evidence>
<dbReference type="Gene3D" id="3.40.220.10">
    <property type="entry name" value="Leucine Aminopeptidase, subunit E, domain 1"/>
    <property type="match status" value="1"/>
</dbReference>
<evidence type="ECO:0000256" key="4">
    <source>
        <dbReference type="ARBA" id="ARBA00022438"/>
    </source>
</evidence>
<dbReference type="NCBIfam" id="NF002074">
    <property type="entry name" value="PRK00913.1-4"/>
    <property type="match status" value="1"/>
</dbReference>
<feature type="binding site" evidence="9">
    <location>
        <position position="273"/>
    </location>
    <ligand>
        <name>Mn(2+)</name>
        <dbReference type="ChEBI" id="CHEBI:29035"/>
        <label>1</label>
    </ligand>
</feature>
<feature type="domain" description="Cytosol aminopeptidase" evidence="10">
    <location>
        <begin position="348"/>
        <end position="355"/>
    </location>
</feature>
<accession>W9V2A8</accession>
<dbReference type="PANTHER" id="PTHR11963">
    <property type="entry name" value="LEUCINE AMINOPEPTIDASE-RELATED"/>
    <property type="match status" value="1"/>
</dbReference>
<comment type="cofactor">
    <cofactor evidence="9">
        <name>Mn(2+)</name>
        <dbReference type="ChEBI" id="CHEBI:29035"/>
    </cofactor>
    <text evidence="9">Binds 2 manganese ions per subunit.</text>
</comment>
<comment type="similarity">
    <text evidence="3 9">Belongs to the peptidase M17 family.</text>
</comment>
<evidence type="ECO:0000313" key="11">
    <source>
        <dbReference type="EMBL" id="EXJ13449.1"/>
    </source>
</evidence>
<evidence type="ECO:0000256" key="7">
    <source>
        <dbReference type="ARBA" id="ARBA00022801"/>
    </source>
</evidence>
<reference evidence="11 12" key="1">
    <citation type="submission" date="2012-11" db="EMBL/GenBank/DDBJ databases">
        <title>Genome assembly of Thiorhodococcus sp. AK35.</title>
        <authorList>
            <person name="Nupur N."/>
            <person name="Khatri I."/>
            <person name="Subramanian S."/>
            <person name="Pinnaka A."/>
        </authorList>
    </citation>
    <scope>NUCLEOTIDE SEQUENCE [LARGE SCALE GENOMIC DNA]</scope>
    <source>
        <strain evidence="11 12">AK35</strain>
    </source>
</reference>
<dbReference type="SUPFAM" id="SSF53187">
    <property type="entry name" value="Zn-dependent exopeptidases"/>
    <property type="match status" value="1"/>
</dbReference>
<dbReference type="GO" id="GO:0006508">
    <property type="term" value="P:proteolysis"/>
    <property type="evidence" value="ECO:0007669"/>
    <property type="project" value="UniProtKB-KW"/>
</dbReference>
<keyword evidence="5 9" id="KW-0645">Protease</keyword>
<feature type="binding site" evidence="9">
    <location>
        <position position="273"/>
    </location>
    <ligand>
        <name>Mn(2+)</name>
        <dbReference type="ChEBI" id="CHEBI:29035"/>
        <label>2</label>
    </ligand>
</feature>
<dbReference type="GO" id="GO:0030145">
    <property type="term" value="F:manganese ion binding"/>
    <property type="evidence" value="ECO:0007669"/>
    <property type="project" value="UniProtKB-UniRule"/>
</dbReference>
<feature type="active site" evidence="9">
    <location>
        <position position="280"/>
    </location>
</feature>
<dbReference type="PROSITE" id="PS00631">
    <property type="entry name" value="CYTOSOL_AP"/>
    <property type="match status" value="1"/>
</dbReference>
<dbReference type="CDD" id="cd00433">
    <property type="entry name" value="Peptidase_M17"/>
    <property type="match status" value="1"/>
</dbReference>
<dbReference type="InterPro" id="IPR000819">
    <property type="entry name" value="Peptidase_M17_C"/>
</dbReference>
<dbReference type="Pfam" id="PF02789">
    <property type="entry name" value="Peptidase_M17_N"/>
    <property type="match status" value="1"/>
</dbReference>
<dbReference type="HAMAP" id="MF_00181">
    <property type="entry name" value="Cytosol_peptidase_M17"/>
    <property type="match status" value="1"/>
</dbReference>
<feature type="binding site" evidence="9">
    <location>
        <position position="350"/>
    </location>
    <ligand>
        <name>Mn(2+)</name>
        <dbReference type="ChEBI" id="CHEBI:29035"/>
        <label>1</label>
    </ligand>
</feature>
<evidence type="ECO:0000313" key="12">
    <source>
        <dbReference type="Proteomes" id="UP000019460"/>
    </source>
</evidence>
<dbReference type="RefSeq" id="WP_043757070.1">
    <property type="nucleotide sequence ID" value="NZ_AONC01000069.1"/>
</dbReference>
<evidence type="ECO:0000256" key="8">
    <source>
        <dbReference type="ARBA" id="ARBA00023211"/>
    </source>
</evidence>
<dbReference type="GO" id="GO:0070006">
    <property type="term" value="F:metalloaminopeptidase activity"/>
    <property type="evidence" value="ECO:0007669"/>
    <property type="project" value="InterPro"/>
</dbReference>
<feature type="active site" evidence="9">
    <location>
        <position position="354"/>
    </location>
</feature>
<dbReference type="EC" id="3.4.11.10" evidence="9"/>
<dbReference type="PRINTS" id="PR00481">
    <property type="entry name" value="LAMNOPPTDASE"/>
</dbReference>
<dbReference type="OrthoDB" id="9809354at2"/>
<dbReference type="NCBIfam" id="NF002073">
    <property type="entry name" value="PRK00913.1-2"/>
    <property type="match status" value="1"/>
</dbReference>
<comment type="function">
    <text evidence="9">Presumably involved in the processing and regular turnover of intracellular proteins. Catalyzes the removal of unsubstituted N-terminal amino acids from various peptides.</text>
</comment>
<keyword evidence="9" id="KW-0963">Cytoplasm</keyword>
<evidence type="ECO:0000256" key="1">
    <source>
        <dbReference type="ARBA" id="ARBA00000135"/>
    </source>
</evidence>
<dbReference type="InterPro" id="IPR043472">
    <property type="entry name" value="Macro_dom-like"/>
</dbReference>